<reference evidence="4" key="1">
    <citation type="submission" date="2016-10" db="EMBL/GenBank/DDBJ databases">
        <authorList>
            <person name="Varghese N."/>
            <person name="Submissions S."/>
        </authorList>
    </citation>
    <scope>NUCLEOTIDE SEQUENCE [LARGE SCALE GENOMIC DNA]</scope>
    <source>
        <strain evidence="4">LMG 26383,CCUG 61248,R- 45681</strain>
    </source>
</reference>
<gene>
    <name evidence="3" type="ORF">SAMN04515666_103345</name>
</gene>
<dbReference type="Proteomes" id="UP000199664">
    <property type="component" value="Unassembled WGS sequence"/>
</dbReference>
<dbReference type="Pfam" id="PF05532">
    <property type="entry name" value="CsbD"/>
    <property type="match status" value="1"/>
</dbReference>
<evidence type="ECO:0000256" key="1">
    <source>
        <dbReference type="ARBA" id="ARBA00009129"/>
    </source>
</evidence>
<sequence>MGSTADKIKGMANEAAGNIKQAAGKALNKPELQAEGIAQERKGEAQQAVGKTKDAVKKVIDKA</sequence>
<name>A0A1H7P2X1_9HYPH</name>
<accession>A0A1H7P2X1</accession>
<comment type="similarity">
    <text evidence="1">Belongs to the UPF0337 (CsbD) family.</text>
</comment>
<dbReference type="OrthoDB" id="7226109at2"/>
<evidence type="ECO:0000259" key="2">
    <source>
        <dbReference type="Pfam" id="PF05532"/>
    </source>
</evidence>
<dbReference type="EMBL" id="FOAN01000003">
    <property type="protein sequence ID" value="SEL29929.1"/>
    <property type="molecule type" value="Genomic_DNA"/>
</dbReference>
<keyword evidence="4" id="KW-1185">Reference proteome</keyword>
<proteinExistence type="inferred from homology"/>
<dbReference type="RefSeq" id="WP_091833448.1">
    <property type="nucleotide sequence ID" value="NZ_FOAN01000003.1"/>
</dbReference>
<protein>
    <submittedName>
        <fullName evidence="3">Uncharacterized conserved protein YjbJ, UPF0337 family</fullName>
    </submittedName>
</protein>
<feature type="domain" description="CsbD-like" evidence="2">
    <location>
        <begin position="6"/>
        <end position="58"/>
    </location>
</feature>
<organism evidence="3 4">
    <name type="scientific">Bosea lupini</name>
    <dbReference type="NCBI Taxonomy" id="1036779"/>
    <lineage>
        <taxon>Bacteria</taxon>
        <taxon>Pseudomonadati</taxon>
        <taxon>Pseudomonadota</taxon>
        <taxon>Alphaproteobacteria</taxon>
        <taxon>Hyphomicrobiales</taxon>
        <taxon>Boseaceae</taxon>
        <taxon>Bosea</taxon>
    </lineage>
</organism>
<dbReference type="Gene3D" id="1.10.1470.10">
    <property type="entry name" value="YjbJ"/>
    <property type="match status" value="1"/>
</dbReference>
<evidence type="ECO:0000313" key="3">
    <source>
        <dbReference type="EMBL" id="SEL29929.1"/>
    </source>
</evidence>
<dbReference type="SUPFAM" id="SSF69047">
    <property type="entry name" value="Hypothetical protein YjbJ"/>
    <property type="match status" value="1"/>
</dbReference>
<dbReference type="InterPro" id="IPR036629">
    <property type="entry name" value="YjbJ_sf"/>
</dbReference>
<dbReference type="STRING" id="1036779.SAMN04515666_103345"/>
<dbReference type="InterPro" id="IPR008462">
    <property type="entry name" value="CsbD"/>
</dbReference>
<evidence type="ECO:0000313" key="4">
    <source>
        <dbReference type="Proteomes" id="UP000199664"/>
    </source>
</evidence>
<dbReference type="AlphaFoldDB" id="A0A1H7P2X1"/>